<feature type="transmembrane region" description="Helical" evidence="8">
    <location>
        <begin position="270"/>
        <end position="288"/>
    </location>
</feature>
<feature type="transmembrane region" description="Helical" evidence="8">
    <location>
        <begin position="295"/>
        <end position="312"/>
    </location>
</feature>
<evidence type="ECO:0000256" key="1">
    <source>
        <dbReference type="ARBA" id="ARBA00004141"/>
    </source>
</evidence>
<evidence type="ECO:0000256" key="3">
    <source>
        <dbReference type="ARBA" id="ARBA00022960"/>
    </source>
</evidence>
<dbReference type="GO" id="GO:0008360">
    <property type="term" value="P:regulation of cell shape"/>
    <property type="evidence" value="ECO:0007669"/>
    <property type="project" value="UniProtKB-KW"/>
</dbReference>
<dbReference type="Pfam" id="PF01098">
    <property type="entry name" value="FTSW_RODA_SPOVE"/>
    <property type="match status" value="2"/>
</dbReference>
<dbReference type="GO" id="GO:0015648">
    <property type="term" value="F:lipid-linked peptidoglycan transporter activity"/>
    <property type="evidence" value="ECO:0007669"/>
    <property type="project" value="TreeGrafter"/>
</dbReference>
<evidence type="ECO:0000256" key="4">
    <source>
        <dbReference type="ARBA" id="ARBA00022989"/>
    </source>
</evidence>
<dbReference type="InterPro" id="IPR001182">
    <property type="entry name" value="FtsW/RodA"/>
</dbReference>
<dbReference type="NCBIfam" id="NF037961">
    <property type="entry name" value="RodA_shape"/>
    <property type="match status" value="2"/>
</dbReference>
<dbReference type="GO" id="GO:0005886">
    <property type="term" value="C:plasma membrane"/>
    <property type="evidence" value="ECO:0007669"/>
    <property type="project" value="TreeGrafter"/>
</dbReference>
<dbReference type="InterPro" id="IPR018365">
    <property type="entry name" value="Cell_cycle_FtsW-rel_CS"/>
</dbReference>
<keyword evidence="2 8" id="KW-0812">Transmembrane</keyword>
<evidence type="ECO:0000256" key="6">
    <source>
        <dbReference type="ARBA" id="ARBA00032370"/>
    </source>
</evidence>
<evidence type="ECO:0000256" key="8">
    <source>
        <dbReference type="SAM" id="Phobius"/>
    </source>
</evidence>
<dbReference type="AlphaFoldDB" id="A0A9D2KU24"/>
<feature type="transmembrane region" description="Helical" evidence="8">
    <location>
        <begin position="422"/>
        <end position="443"/>
    </location>
</feature>
<feature type="transmembrane region" description="Helical" evidence="8">
    <location>
        <begin position="12"/>
        <end position="30"/>
    </location>
</feature>
<feature type="transmembrane region" description="Helical" evidence="8">
    <location>
        <begin position="246"/>
        <end position="264"/>
    </location>
</feature>
<feature type="transmembrane region" description="Helical" evidence="8">
    <location>
        <begin position="181"/>
        <end position="203"/>
    </location>
</feature>
<evidence type="ECO:0000256" key="5">
    <source>
        <dbReference type="ARBA" id="ARBA00023136"/>
    </source>
</evidence>
<dbReference type="EMBL" id="DWZE01000138">
    <property type="protein sequence ID" value="HJA84573.1"/>
    <property type="molecule type" value="Genomic_DNA"/>
</dbReference>
<dbReference type="Proteomes" id="UP000823860">
    <property type="component" value="Unassembled WGS sequence"/>
</dbReference>
<comment type="caution">
    <text evidence="9">The sequence shown here is derived from an EMBL/GenBank/DDBJ whole genome shotgun (WGS) entry which is preliminary data.</text>
</comment>
<comment type="subcellular location">
    <subcellularLocation>
        <location evidence="1">Membrane</location>
        <topology evidence="1">Multi-pass membrane protein</topology>
    </subcellularLocation>
</comment>
<feature type="transmembrane region" description="Helical" evidence="8">
    <location>
        <begin position="76"/>
        <end position="96"/>
    </location>
</feature>
<feature type="transmembrane region" description="Helical" evidence="8">
    <location>
        <begin position="141"/>
        <end position="160"/>
    </location>
</feature>
<dbReference type="PANTHER" id="PTHR30474:SF1">
    <property type="entry name" value="PEPTIDOGLYCAN GLYCOSYLTRANSFERASE MRDB"/>
    <property type="match status" value="1"/>
</dbReference>
<reference evidence="9" key="2">
    <citation type="submission" date="2021-04" db="EMBL/GenBank/DDBJ databases">
        <authorList>
            <person name="Gilroy R."/>
        </authorList>
    </citation>
    <scope>NUCLEOTIDE SEQUENCE</scope>
    <source>
        <strain evidence="9">ChiHecec1B25-7008</strain>
    </source>
</reference>
<sequence>MRRQDSIWKSLDWVTIVLYLLLVTFGWFSICGASYDYSEHDLLDFSTRAGKQFVWIICSFGLGFVLLMLDDLFYDTFAYLIYGLLLVLLVVTIFIAPDTKGSRSWLILGPVSLQPAEFAKFATALALAKCMNAYGFVLKTWKNALIVGGVILVPMLLIIMQRETGSALVYLAFFLMLYREGMPGVVLFAGVCAVLYFVLGIRYAEVMLADTPTPLGQFLVLTLILLFAAGMSWVYGRRPAAARMMAFVTIGVLVVSLAVSEFIVPFNLVWVLWGLCVLTVGYLLYLALQTRRSGYLLVAVFSLCSFGFLYSSDHVFNSVLEEHQQVRIKVLLGLEEDLSGAGYNVNQSKIAIGSGGLTGKGFLNGTQTKLKYVPEQDTDFIFCTVGEEEGFLGSAAVLLLFLILILRLIVLAERQPTTFGRVYGYSVLSIFLFHVFINIGMVLGLTPVIGIPLPFFSYGGSSLWGFSILLFIFLRIDAGRDARK</sequence>
<dbReference type="GO" id="GO:0032153">
    <property type="term" value="C:cell division site"/>
    <property type="evidence" value="ECO:0007669"/>
    <property type="project" value="TreeGrafter"/>
</dbReference>
<reference evidence="9" key="1">
    <citation type="journal article" date="2021" name="PeerJ">
        <title>Extensive microbial diversity within the chicken gut microbiome revealed by metagenomics and culture.</title>
        <authorList>
            <person name="Gilroy R."/>
            <person name="Ravi A."/>
            <person name="Getino M."/>
            <person name="Pursley I."/>
            <person name="Horton D.L."/>
            <person name="Alikhan N.F."/>
            <person name="Baker D."/>
            <person name="Gharbi K."/>
            <person name="Hall N."/>
            <person name="Watson M."/>
            <person name="Adriaenssens E.M."/>
            <person name="Foster-Nyarko E."/>
            <person name="Jarju S."/>
            <person name="Secka A."/>
            <person name="Antonio M."/>
            <person name="Oren A."/>
            <person name="Chaudhuri R.R."/>
            <person name="La Ragione R."/>
            <person name="Hildebrand F."/>
            <person name="Pallen M.J."/>
        </authorList>
    </citation>
    <scope>NUCLEOTIDE SEQUENCE</scope>
    <source>
        <strain evidence="9">ChiHecec1B25-7008</strain>
    </source>
</reference>
<gene>
    <name evidence="9" type="primary">rodA</name>
    <name evidence="9" type="ORF">H9785_11485</name>
</gene>
<dbReference type="GO" id="GO:0051301">
    <property type="term" value="P:cell division"/>
    <property type="evidence" value="ECO:0007669"/>
    <property type="project" value="InterPro"/>
</dbReference>
<dbReference type="PANTHER" id="PTHR30474">
    <property type="entry name" value="CELL CYCLE PROTEIN"/>
    <property type="match status" value="1"/>
</dbReference>
<dbReference type="PROSITE" id="PS00428">
    <property type="entry name" value="FTSW_RODA_SPOVE"/>
    <property type="match status" value="1"/>
</dbReference>
<keyword evidence="3" id="KW-0133">Cell shape</keyword>
<feature type="transmembrane region" description="Helical" evidence="8">
    <location>
        <begin position="455"/>
        <end position="474"/>
    </location>
</feature>
<feature type="transmembrane region" description="Helical" evidence="8">
    <location>
        <begin position="391"/>
        <end position="410"/>
    </location>
</feature>
<keyword evidence="4 8" id="KW-1133">Transmembrane helix</keyword>
<accession>A0A9D2KU24</accession>
<feature type="transmembrane region" description="Helical" evidence="8">
    <location>
        <begin position="215"/>
        <end position="234"/>
    </location>
</feature>
<evidence type="ECO:0000313" key="10">
    <source>
        <dbReference type="Proteomes" id="UP000823860"/>
    </source>
</evidence>
<protein>
    <recommendedName>
        <fullName evidence="7">Cell wall polymerase</fullName>
    </recommendedName>
    <alternativeName>
        <fullName evidence="6">Peptidoglycan polymerase</fullName>
    </alternativeName>
</protein>
<feature type="transmembrane region" description="Helical" evidence="8">
    <location>
        <begin position="50"/>
        <end position="69"/>
    </location>
</feature>
<organism evidence="9 10">
    <name type="scientific">Candidatus Bacteroides intestinavium</name>
    <dbReference type="NCBI Taxonomy" id="2838469"/>
    <lineage>
        <taxon>Bacteria</taxon>
        <taxon>Pseudomonadati</taxon>
        <taxon>Bacteroidota</taxon>
        <taxon>Bacteroidia</taxon>
        <taxon>Bacteroidales</taxon>
        <taxon>Bacteroidaceae</taxon>
        <taxon>Bacteroides</taxon>
    </lineage>
</organism>
<name>A0A9D2KU24_9BACE</name>
<evidence type="ECO:0000256" key="7">
    <source>
        <dbReference type="ARBA" id="ARBA00033270"/>
    </source>
</evidence>
<proteinExistence type="predicted"/>
<keyword evidence="5 8" id="KW-0472">Membrane</keyword>
<evidence type="ECO:0000256" key="2">
    <source>
        <dbReference type="ARBA" id="ARBA00022692"/>
    </source>
</evidence>
<evidence type="ECO:0000313" key="9">
    <source>
        <dbReference type="EMBL" id="HJA84573.1"/>
    </source>
</evidence>